<dbReference type="AlphaFoldDB" id="A0A0W0Z7Z4"/>
<dbReference type="GO" id="GO:0043565">
    <property type="term" value="F:sequence-specific DNA binding"/>
    <property type="evidence" value="ECO:0007669"/>
    <property type="project" value="TreeGrafter"/>
</dbReference>
<reference evidence="8 9" key="1">
    <citation type="submission" date="2015-11" db="EMBL/GenBank/DDBJ databases">
        <title>Genomic analysis of 38 Legionella species identifies large and diverse effector repertoires.</title>
        <authorList>
            <person name="Burstein D."/>
            <person name="Amaro F."/>
            <person name="Zusman T."/>
            <person name="Lifshitz Z."/>
            <person name="Cohen O."/>
            <person name="Gilbert J.A."/>
            <person name="Pupko T."/>
            <person name="Shuman H.A."/>
            <person name="Segal G."/>
        </authorList>
    </citation>
    <scope>NUCLEOTIDE SEQUENCE [LARGE SCALE GENOMIC DNA]</scope>
    <source>
        <strain evidence="8 9">Mt.St.Helens-9</strain>
    </source>
</reference>
<comment type="caution">
    <text evidence="8">The sequence shown here is derived from an EMBL/GenBank/DDBJ whole genome shotgun (WGS) entry which is preliminary data.</text>
</comment>
<comment type="similarity">
    <text evidence="1 7">Belongs to the N(4)/N(6)-methyltransferase family.</text>
</comment>
<evidence type="ECO:0000256" key="2">
    <source>
        <dbReference type="ARBA" id="ARBA00011900"/>
    </source>
</evidence>
<dbReference type="Gene3D" id="3.40.50.150">
    <property type="entry name" value="Vaccinia Virus protein VP39"/>
    <property type="match status" value="1"/>
</dbReference>
<dbReference type="InterPro" id="IPR029063">
    <property type="entry name" value="SAM-dependent_MTases_sf"/>
</dbReference>
<keyword evidence="9" id="KW-1185">Reference proteome</keyword>
<sequence length="270" mass="31522">MMNKTKPFLKWAGGKFRCLETILASLPPGNRLIEPFTGSGAIFVNSSYPDYLLAEGNQELISLFTILKQEGSTFIDFCARYFSMQYNCAEQYYRLREQFNHSADPQEKAALFLYLNRHGYNGLCRFNNNGRYNVPFGRYHKPYFPRTEMTFFHQKSQRARFLHADFRDTFALAVPGDVIYCDPPYVPLSASANFSSYIDKRFNEEDQIELARLAMYWANKGITVIISNHDTDFTRYHYRHGEITSFPVKRLISCKSKQRHPVQELVAVFR</sequence>
<dbReference type="PROSITE" id="PS00092">
    <property type="entry name" value="N6_MTASE"/>
    <property type="match status" value="1"/>
</dbReference>
<evidence type="ECO:0000313" key="9">
    <source>
        <dbReference type="Proteomes" id="UP000054877"/>
    </source>
</evidence>
<dbReference type="InterPro" id="IPR023095">
    <property type="entry name" value="Ade_MeTrfase_dom_2"/>
</dbReference>
<dbReference type="PATRIC" id="fig|452.5.peg.785"/>
<keyword evidence="4 7" id="KW-0808">Transferase</keyword>
<evidence type="ECO:0000256" key="7">
    <source>
        <dbReference type="RuleBase" id="RU361257"/>
    </source>
</evidence>
<dbReference type="PANTHER" id="PTHR30481:SF3">
    <property type="entry name" value="DNA ADENINE METHYLASE"/>
    <property type="match status" value="1"/>
</dbReference>
<dbReference type="EC" id="2.1.1.72" evidence="2 7"/>
<dbReference type="EMBL" id="LNYX01000008">
    <property type="protein sequence ID" value="KTD65255.1"/>
    <property type="molecule type" value="Genomic_DNA"/>
</dbReference>
<evidence type="ECO:0000256" key="5">
    <source>
        <dbReference type="ARBA" id="ARBA00022691"/>
    </source>
</evidence>
<dbReference type="GO" id="GO:0006298">
    <property type="term" value="P:mismatch repair"/>
    <property type="evidence" value="ECO:0007669"/>
    <property type="project" value="TreeGrafter"/>
</dbReference>
<evidence type="ECO:0000313" key="8">
    <source>
        <dbReference type="EMBL" id="KTD65255.1"/>
    </source>
</evidence>
<dbReference type="GO" id="GO:1904047">
    <property type="term" value="F:S-adenosyl-L-methionine binding"/>
    <property type="evidence" value="ECO:0007669"/>
    <property type="project" value="TreeGrafter"/>
</dbReference>
<dbReference type="PANTHER" id="PTHR30481">
    <property type="entry name" value="DNA ADENINE METHYLASE"/>
    <property type="match status" value="1"/>
</dbReference>
<evidence type="ECO:0000256" key="3">
    <source>
        <dbReference type="ARBA" id="ARBA00022603"/>
    </source>
</evidence>
<dbReference type="Proteomes" id="UP000054877">
    <property type="component" value="Unassembled WGS sequence"/>
</dbReference>
<gene>
    <name evidence="8" type="primary">dam</name>
    <name evidence="8" type="ORF">Lspi_0715</name>
</gene>
<dbReference type="GO" id="GO:0009307">
    <property type="term" value="P:DNA restriction-modification system"/>
    <property type="evidence" value="ECO:0007669"/>
    <property type="project" value="InterPro"/>
</dbReference>
<comment type="catalytic activity">
    <reaction evidence="6 7">
        <text>a 2'-deoxyadenosine in DNA + S-adenosyl-L-methionine = an N(6)-methyl-2'-deoxyadenosine in DNA + S-adenosyl-L-homocysteine + H(+)</text>
        <dbReference type="Rhea" id="RHEA:15197"/>
        <dbReference type="Rhea" id="RHEA-COMP:12418"/>
        <dbReference type="Rhea" id="RHEA-COMP:12419"/>
        <dbReference type="ChEBI" id="CHEBI:15378"/>
        <dbReference type="ChEBI" id="CHEBI:57856"/>
        <dbReference type="ChEBI" id="CHEBI:59789"/>
        <dbReference type="ChEBI" id="CHEBI:90615"/>
        <dbReference type="ChEBI" id="CHEBI:90616"/>
        <dbReference type="EC" id="2.1.1.72"/>
    </reaction>
</comment>
<evidence type="ECO:0000256" key="6">
    <source>
        <dbReference type="ARBA" id="ARBA00047942"/>
    </source>
</evidence>
<evidence type="ECO:0000256" key="1">
    <source>
        <dbReference type="ARBA" id="ARBA00006594"/>
    </source>
</evidence>
<dbReference type="InterPro" id="IPR012327">
    <property type="entry name" value="MeTrfase_D12"/>
</dbReference>
<dbReference type="STRING" id="452.Lspi_0715"/>
<dbReference type="GO" id="GO:0032259">
    <property type="term" value="P:methylation"/>
    <property type="evidence" value="ECO:0007669"/>
    <property type="project" value="UniProtKB-KW"/>
</dbReference>
<protein>
    <recommendedName>
        <fullName evidence="2 7">Site-specific DNA-methyltransferase (adenine-specific)</fullName>
        <ecNumber evidence="2 7">2.1.1.72</ecNumber>
    </recommendedName>
</protein>
<proteinExistence type="inferred from homology"/>
<dbReference type="Gene3D" id="1.10.1020.10">
    <property type="entry name" value="Adenine-specific Methyltransferase, Domain 2"/>
    <property type="match status" value="1"/>
</dbReference>
<dbReference type="PRINTS" id="PR00505">
    <property type="entry name" value="D12N6MTFRASE"/>
</dbReference>
<dbReference type="NCBIfam" id="TIGR00571">
    <property type="entry name" value="dam"/>
    <property type="match status" value="1"/>
</dbReference>
<keyword evidence="5 7" id="KW-0949">S-adenosyl-L-methionine</keyword>
<dbReference type="SUPFAM" id="SSF53335">
    <property type="entry name" value="S-adenosyl-L-methionine-dependent methyltransferases"/>
    <property type="match status" value="1"/>
</dbReference>
<name>A0A0W0Z7Z4_LEGSP</name>
<dbReference type="PIRSF" id="PIRSF000398">
    <property type="entry name" value="M_m6A_EcoRV"/>
    <property type="match status" value="1"/>
</dbReference>
<evidence type="ECO:0000256" key="4">
    <source>
        <dbReference type="ARBA" id="ARBA00022679"/>
    </source>
</evidence>
<keyword evidence="3 7" id="KW-0489">Methyltransferase</keyword>
<dbReference type="Pfam" id="PF02086">
    <property type="entry name" value="MethyltransfD12"/>
    <property type="match status" value="1"/>
</dbReference>
<dbReference type="InterPro" id="IPR002052">
    <property type="entry name" value="DNA_methylase_N6_adenine_CS"/>
</dbReference>
<accession>A0A0W0Z7Z4</accession>
<dbReference type="InterPro" id="IPR012263">
    <property type="entry name" value="M_m6A_EcoRV"/>
</dbReference>
<organism evidence="8 9">
    <name type="scientific">Legionella spiritensis</name>
    <dbReference type="NCBI Taxonomy" id="452"/>
    <lineage>
        <taxon>Bacteria</taxon>
        <taxon>Pseudomonadati</taxon>
        <taxon>Pseudomonadota</taxon>
        <taxon>Gammaproteobacteria</taxon>
        <taxon>Legionellales</taxon>
        <taxon>Legionellaceae</taxon>
        <taxon>Legionella</taxon>
    </lineage>
</organism>
<dbReference type="GO" id="GO:0009007">
    <property type="term" value="F:site-specific DNA-methyltransferase (adenine-specific) activity"/>
    <property type="evidence" value="ECO:0007669"/>
    <property type="project" value="UniProtKB-UniRule"/>
</dbReference>